<dbReference type="PANTHER" id="PTHR11851">
    <property type="entry name" value="METALLOPROTEASE"/>
    <property type="match status" value="1"/>
</dbReference>
<evidence type="ECO:0000313" key="5">
    <source>
        <dbReference type="Proteomes" id="UP000177690"/>
    </source>
</evidence>
<dbReference type="AlphaFoldDB" id="A0A1G1ZTR4"/>
<proteinExistence type="inferred from homology"/>
<accession>A0A1G1ZTR4</accession>
<dbReference type="InterPro" id="IPR011765">
    <property type="entry name" value="Pept_M16_N"/>
</dbReference>
<dbReference type="SUPFAM" id="SSF63411">
    <property type="entry name" value="LuxS/MPP-like metallohydrolase"/>
    <property type="match status" value="2"/>
</dbReference>
<dbReference type="Proteomes" id="UP000177690">
    <property type="component" value="Unassembled WGS sequence"/>
</dbReference>
<dbReference type="InterPro" id="IPR007863">
    <property type="entry name" value="Peptidase_M16_C"/>
</dbReference>
<dbReference type="Pfam" id="PF00675">
    <property type="entry name" value="Peptidase_M16"/>
    <property type="match status" value="1"/>
</dbReference>
<evidence type="ECO:0008006" key="6">
    <source>
        <dbReference type="Google" id="ProtNLM"/>
    </source>
</evidence>
<dbReference type="EMBL" id="MHJL01000007">
    <property type="protein sequence ID" value="OGY68108.1"/>
    <property type="molecule type" value="Genomic_DNA"/>
</dbReference>
<dbReference type="InterPro" id="IPR011249">
    <property type="entry name" value="Metalloenz_LuxS/M16"/>
</dbReference>
<evidence type="ECO:0000259" key="2">
    <source>
        <dbReference type="Pfam" id="PF00675"/>
    </source>
</evidence>
<evidence type="ECO:0000259" key="3">
    <source>
        <dbReference type="Pfam" id="PF05193"/>
    </source>
</evidence>
<dbReference type="PANTHER" id="PTHR11851:SF49">
    <property type="entry name" value="MITOCHONDRIAL-PROCESSING PEPTIDASE SUBUNIT ALPHA"/>
    <property type="match status" value="1"/>
</dbReference>
<dbReference type="GO" id="GO:0046872">
    <property type="term" value="F:metal ion binding"/>
    <property type="evidence" value="ECO:0007669"/>
    <property type="project" value="InterPro"/>
</dbReference>
<organism evidence="4 5">
    <name type="scientific">Candidatus Harrisonbacteria bacterium RIFCSPLOWO2_02_FULL_41_13b</name>
    <dbReference type="NCBI Taxonomy" id="1798409"/>
    <lineage>
        <taxon>Bacteria</taxon>
        <taxon>Candidatus Harrisoniibacteriota</taxon>
    </lineage>
</organism>
<protein>
    <recommendedName>
        <fullName evidence="6">Peptidase M16</fullName>
    </recommendedName>
</protein>
<dbReference type="Pfam" id="PF05193">
    <property type="entry name" value="Peptidase_M16_C"/>
    <property type="match status" value="1"/>
</dbReference>
<evidence type="ECO:0000256" key="1">
    <source>
        <dbReference type="ARBA" id="ARBA00007261"/>
    </source>
</evidence>
<comment type="caution">
    <text evidence="4">The sequence shown here is derived from an EMBL/GenBank/DDBJ whole genome shotgun (WGS) entry which is preliminary data.</text>
</comment>
<evidence type="ECO:0000313" key="4">
    <source>
        <dbReference type="EMBL" id="OGY68108.1"/>
    </source>
</evidence>
<reference evidence="4 5" key="1">
    <citation type="journal article" date="2016" name="Nat. Commun.">
        <title>Thousands of microbial genomes shed light on interconnected biogeochemical processes in an aquifer system.</title>
        <authorList>
            <person name="Anantharaman K."/>
            <person name="Brown C.T."/>
            <person name="Hug L.A."/>
            <person name="Sharon I."/>
            <person name="Castelle C.J."/>
            <person name="Probst A.J."/>
            <person name="Thomas B.C."/>
            <person name="Singh A."/>
            <person name="Wilkins M.J."/>
            <person name="Karaoz U."/>
            <person name="Brodie E.L."/>
            <person name="Williams K.H."/>
            <person name="Hubbard S.S."/>
            <person name="Banfield J.F."/>
        </authorList>
    </citation>
    <scope>NUCLEOTIDE SEQUENCE [LARGE SCALE GENOMIC DNA]</scope>
</reference>
<name>A0A1G1ZTR4_9BACT</name>
<dbReference type="Gene3D" id="3.30.830.10">
    <property type="entry name" value="Metalloenzyme, LuxS/M16 peptidase-like"/>
    <property type="match status" value="2"/>
</dbReference>
<dbReference type="InterPro" id="IPR050361">
    <property type="entry name" value="MPP/UQCRC_Complex"/>
</dbReference>
<feature type="domain" description="Peptidase M16 N-terminal" evidence="2">
    <location>
        <begin position="21"/>
        <end position="161"/>
    </location>
</feature>
<dbReference type="STRING" id="1798409.A3I24_02450"/>
<comment type="similarity">
    <text evidence="1">Belongs to the peptidase M16 family.</text>
</comment>
<sequence length="419" mass="47207">MTYRQLRTDFGAWLYVAGMPHVHSVSSGVLVYAGTIDESWPKEAGLAHAFEHMVFQGTARFPDSRSAADYLESVGGSSNAWTWKEHTFFHAHAPDTDWKRTIIWLAEILNAPRFDSKKIGSEMKIILEEIKRHRDNPSSYVGEAGEALLYSDHPLGRSTLGLEESVSSFQKEDFLSWQAQHYYPENFAFLVAGNVNAKSVLDFINKSFSSAATKQNRRLPLFDLPHPPDFKPPINAEKIVEREVEQVNIYLAAPIPGFYTRETAVLDFFSDMLGAGSSFPLFQEVRDKLGLCYSIGSGVYRWDDVGSFIIFLGTDVKRWKLALDTIFKVIRKSAGDPALLKKTKRVLKGRLAIGVDSSFEVLNKMSMDMVFCGLPRGLEETLAEIQSVTLNEVWQAVRHYLTPEKFVRAFVAPKGFKTS</sequence>
<gene>
    <name evidence="4" type="ORF">A3I24_02450</name>
</gene>
<feature type="domain" description="Peptidase M16 C-terminal" evidence="3">
    <location>
        <begin position="168"/>
        <end position="339"/>
    </location>
</feature>